<protein>
    <submittedName>
        <fullName evidence="2">Uncharacterized protein</fullName>
    </submittedName>
</protein>
<gene>
    <name evidence="2" type="ORF">LTR36_003706</name>
</gene>
<organism evidence="2 3">
    <name type="scientific">Oleoguttula mirabilis</name>
    <dbReference type="NCBI Taxonomy" id="1507867"/>
    <lineage>
        <taxon>Eukaryota</taxon>
        <taxon>Fungi</taxon>
        <taxon>Dikarya</taxon>
        <taxon>Ascomycota</taxon>
        <taxon>Pezizomycotina</taxon>
        <taxon>Dothideomycetes</taxon>
        <taxon>Dothideomycetidae</taxon>
        <taxon>Mycosphaerellales</taxon>
        <taxon>Teratosphaeriaceae</taxon>
        <taxon>Oleoguttula</taxon>
    </lineage>
</organism>
<dbReference type="EMBL" id="JAVFHQ010000021">
    <property type="protein sequence ID" value="KAK4545155.1"/>
    <property type="molecule type" value="Genomic_DNA"/>
</dbReference>
<accession>A0AAV9JIB9</accession>
<sequence length="220" mass="24636">MVSMAPPVFTNPAPQPISYMPAPVGIYGLFGPPPPYHINVAAPLNQIAIPPRPPPPQAAKKEDKKPPPKKDEDKKPPPKKDDDDKKKKEAPKVNRFAPPPLMPGSNYMFPMEHTKMHIFQKACKVWESKYKDEQLKFKIFYVDTQSSVKSVIERTLGSSDVDMCNGWAISEVMEHGEGVWIKGTTFEYTNDRANGILASMSWDAKRGTSRPPVWVAVHKA</sequence>
<dbReference type="AlphaFoldDB" id="A0AAV9JIB9"/>
<comment type="caution">
    <text evidence="2">The sequence shown here is derived from an EMBL/GenBank/DDBJ whole genome shotgun (WGS) entry which is preliminary data.</text>
</comment>
<evidence type="ECO:0000256" key="1">
    <source>
        <dbReference type="SAM" id="MobiDB-lite"/>
    </source>
</evidence>
<evidence type="ECO:0000313" key="3">
    <source>
        <dbReference type="Proteomes" id="UP001324427"/>
    </source>
</evidence>
<dbReference type="Proteomes" id="UP001324427">
    <property type="component" value="Unassembled WGS sequence"/>
</dbReference>
<reference evidence="2 3" key="1">
    <citation type="submission" date="2021-11" db="EMBL/GenBank/DDBJ databases">
        <title>Black yeast isolated from Biological Soil Crust.</title>
        <authorList>
            <person name="Kurbessoian T."/>
        </authorList>
    </citation>
    <scope>NUCLEOTIDE SEQUENCE [LARGE SCALE GENOMIC DNA]</scope>
    <source>
        <strain evidence="2 3">CCFEE 5522</strain>
    </source>
</reference>
<feature type="compositionally biased region" description="Basic and acidic residues" evidence="1">
    <location>
        <begin position="59"/>
        <end position="92"/>
    </location>
</feature>
<evidence type="ECO:0000313" key="2">
    <source>
        <dbReference type="EMBL" id="KAK4545155.1"/>
    </source>
</evidence>
<name>A0AAV9JIB9_9PEZI</name>
<feature type="region of interest" description="Disordered" evidence="1">
    <location>
        <begin position="46"/>
        <end position="97"/>
    </location>
</feature>
<proteinExistence type="predicted"/>
<keyword evidence="3" id="KW-1185">Reference proteome</keyword>